<reference evidence="1 2" key="1">
    <citation type="submission" date="2020-04" db="EMBL/GenBank/DDBJ databases">
        <title>Novel species.</title>
        <authorList>
            <person name="Teo W.F.A."/>
            <person name="Lipun K."/>
            <person name="Srisuk N."/>
            <person name="Duangmal K."/>
        </authorList>
    </citation>
    <scope>NUCLEOTIDE SEQUENCE [LARGE SCALE GENOMIC DNA]</scope>
    <source>
        <strain evidence="1 2">K13G38</strain>
    </source>
</reference>
<comment type="caution">
    <text evidence="1">The sequence shown here is derived from an EMBL/GenBank/DDBJ whole genome shotgun (WGS) entry which is preliminary data.</text>
</comment>
<dbReference type="EMBL" id="JAAXLS010000081">
    <property type="protein sequence ID" value="NKQ59164.1"/>
    <property type="molecule type" value="Genomic_DNA"/>
</dbReference>
<accession>A0ABX1JIG3</accession>
<sequence length="127" mass="13439">MDGFSTQLDDLREASRRLGNASDAAAEAQQDVAGMALPTEGRDLSVGGIFGGITLPPATAFGSTLGMPAIAGAYDAHRERIADLLARLDENTWGAARALRQVADLYEDNDSAVQAQMARFSERLGEL</sequence>
<proteinExistence type="predicted"/>
<organism evidence="1 2">
    <name type="scientific">Amycolatopsis acididurans</name>
    <dbReference type="NCBI Taxonomy" id="2724524"/>
    <lineage>
        <taxon>Bacteria</taxon>
        <taxon>Bacillati</taxon>
        <taxon>Actinomycetota</taxon>
        <taxon>Actinomycetes</taxon>
        <taxon>Pseudonocardiales</taxon>
        <taxon>Pseudonocardiaceae</taxon>
        <taxon>Amycolatopsis</taxon>
    </lineage>
</organism>
<dbReference type="Proteomes" id="UP000715441">
    <property type="component" value="Unassembled WGS sequence"/>
</dbReference>
<keyword evidence="2" id="KW-1185">Reference proteome</keyword>
<evidence type="ECO:0000313" key="2">
    <source>
        <dbReference type="Proteomes" id="UP000715441"/>
    </source>
</evidence>
<name>A0ABX1JIG3_9PSEU</name>
<gene>
    <name evidence="1" type="ORF">HFP15_40615</name>
</gene>
<dbReference type="RefSeq" id="WP_168523682.1">
    <property type="nucleotide sequence ID" value="NZ_JAAXLS010000081.1"/>
</dbReference>
<evidence type="ECO:0000313" key="1">
    <source>
        <dbReference type="EMBL" id="NKQ59164.1"/>
    </source>
</evidence>
<evidence type="ECO:0008006" key="3">
    <source>
        <dbReference type="Google" id="ProtNLM"/>
    </source>
</evidence>
<protein>
    <recommendedName>
        <fullName evidence="3">ESX-1 secretion-associated protein</fullName>
    </recommendedName>
</protein>